<protein>
    <submittedName>
        <fullName evidence="1">Uncharacterized protein</fullName>
    </submittedName>
</protein>
<keyword evidence="2" id="KW-1185">Reference proteome</keyword>
<sequence length="172" mass="19378">MTDLLEHTTIPDTALRDPKALLNAVRPHVRECTYNVLESPGSADCDLWEREIRLLMRDHVMVRDMAERILGNAVMYLLTAMERPDVHLGVGKTVDIGVHQLILDSPVYFALCEAYNRGRYKHHAPLIERRRDGTVLRTADVIRANGFDADGELWAMDGADCSPCDDKAPDSH</sequence>
<dbReference type="RefSeq" id="WP_165300410.1">
    <property type="nucleotide sequence ID" value="NZ_JAAKZZ010000228.1"/>
</dbReference>
<organism evidence="1 2">
    <name type="scientific">Streptomyces boncukensis</name>
    <dbReference type="NCBI Taxonomy" id="2711219"/>
    <lineage>
        <taxon>Bacteria</taxon>
        <taxon>Bacillati</taxon>
        <taxon>Actinomycetota</taxon>
        <taxon>Actinomycetes</taxon>
        <taxon>Kitasatosporales</taxon>
        <taxon>Streptomycetaceae</taxon>
        <taxon>Streptomyces</taxon>
    </lineage>
</organism>
<gene>
    <name evidence="1" type="ORF">G5C65_20845</name>
</gene>
<comment type="caution">
    <text evidence="1">The sequence shown here is derived from an EMBL/GenBank/DDBJ whole genome shotgun (WGS) entry which is preliminary data.</text>
</comment>
<accession>A0A6G4WZT8</accession>
<name>A0A6G4WZT8_9ACTN</name>
<evidence type="ECO:0000313" key="1">
    <source>
        <dbReference type="EMBL" id="NGO70755.1"/>
    </source>
</evidence>
<proteinExistence type="predicted"/>
<reference evidence="1 2" key="1">
    <citation type="submission" date="2020-02" db="EMBL/GenBank/DDBJ databases">
        <title>Whole-genome analyses of novel actinobacteria.</title>
        <authorList>
            <person name="Sahin N."/>
            <person name="Tatar D."/>
        </authorList>
    </citation>
    <scope>NUCLEOTIDE SEQUENCE [LARGE SCALE GENOMIC DNA]</scope>
    <source>
        <strain evidence="1 2">SB3404</strain>
    </source>
</reference>
<evidence type="ECO:0000313" key="2">
    <source>
        <dbReference type="Proteomes" id="UP000477722"/>
    </source>
</evidence>
<dbReference type="EMBL" id="JAAKZZ010000228">
    <property type="protein sequence ID" value="NGO70755.1"/>
    <property type="molecule type" value="Genomic_DNA"/>
</dbReference>
<dbReference type="AlphaFoldDB" id="A0A6G4WZT8"/>
<dbReference type="Proteomes" id="UP000477722">
    <property type="component" value="Unassembled WGS sequence"/>
</dbReference>